<dbReference type="Gene3D" id="2.40.50.90">
    <property type="match status" value="4"/>
</dbReference>
<feature type="domain" description="Tudor" evidence="2">
    <location>
        <begin position="743"/>
        <end position="799"/>
    </location>
</feature>
<feature type="domain" description="Tudor" evidence="2">
    <location>
        <begin position="1227"/>
        <end position="1285"/>
    </location>
</feature>
<feature type="domain" description="Tudor" evidence="2">
    <location>
        <begin position="246"/>
        <end position="306"/>
    </location>
</feature>
<evidence type="ECO:0000256" key="1">
    <source>
        <dbReference type="SAM" id="MobiDB-lite"/>
    </source>
</evidence>
<keyword evidence="4" id="KW-1185">Reference proteome</keyword>
<feature type="compositionally biased region" description="Basic and acidic residues" evidence="1">
    <location>
        <begin position="381"/>
        <end position="394"/>
    </location>
</feature>
<dbReference type="Proteomes" id="UP000694546">
    <property type="component" value="Chromosome 5"/>
</dbReference>
<dbReference type="InterPro" id="IPR050621">
    <property type="entry name" value="Tudor_domain_containing"/>
</dbReference>
<feature type="region of interest" description="Disordered" evidence="1">
    <location>
        <begin position="381"/>
        <end position="402"/>
    </location>
</feature>
<dbReference type="PANTHER" id="PTHR22948:SF15">
    <property type="entry name" value="TUDOR DOMAIN-CONTAINING PROTEIN 6"/>
    <property type="match status" value="1"/>
</dbReference>
<feature type="compositionally biased region" description="Basic and acidic residues" evidence="1">
    <location>
        <begin position="442"/>
        <end position="452"/>
    </location>
</feature>
<feature type="compositionally biased region" description="Polar residues" evidence="1">
    <location>
        <begin position="453"/>
        <end position="466"/>
    </location>
</feature>
<feature type="domain" description="Tudor" evidence="2">
    <location>
        <begin position="1023"/>
        <end position="1082"/>
    </location>
</feature>
<evidence type="ECO:0000313" key="3">
    <source>
        <dbReference type="Ensembl" id="ENSGMOP00000050449.1"/>
    </source>
</evidence>
<dbReference type="Gene3D" id="2.30.30.140">
    <property type="match status" value="5"/>
</dbReference>
<dbReference type="InterPro" id="IPR035437">
    <property type="entry name" value="SNase_OB-fold_sf"/>
</dbReference>
<proteinExistence type="predicted"/>
<dbReference type="SUPFAM" id="SSF63748">
    <property type="entry name" value="Tudor/PWWP/MBT"/>
    <property type="match status" value="5"/>
</dbReference>
<dbReference type="PROSITE" id="PS50304">
    <property type="entry name" value="TUDOR"/>
    <property type="match status" value="5"/>
</dbReference>
<reference evidence="3" key="1">
    <citation type="submission" date="2025-08" db="UniProtKB">
        <authorList>
            <consortium name="Ensembl"/>
        </authorList>
    </citation>
    <scope>IDENTIFICATION</scope>
</reference>
<feature type="region of interest" description="Disordered" evidence="1">
    <location>
        <begin position="417"/>
        <end position="436"/>
    </location>
</feature>
<evidence type="ECO:0000313" key="4">
    <source>
        <dbReference type="Proteomes" id="UP000694546"/>
    </source>
</evidence>
<reference evidence="3" key="2">
    <citation type="submission" date="2025-09" db="UniProtKB">
        <authorList>
            <consortium name="Ensembl"/>
        </authorList>
    </citation>
    <scope>IDENTIFICATION</scope>
</reference>
<dbReference type="OMA" id="KGTWDDQ"/>
<gene>
    <name evidence="3" type="primary">LOC115543799</name>
</gene>
<dbReference type="SMART" id="SM00333">
    <property type="entry name" value="TUDOR"/>
    <property type="match status" value="5"/>
</dbReference>
<dbReference type="GeneTree" id="ENSGT00940000159049"/>
<organism evidence="3 4">
    <name type="scientific">Gadus morhua</name>
    <name type="common">Atlantic cod</name>
    <dbReference type="NCBI Taxonomy" id="8049"/>
    <lineage>
        <taxon>Eukaryota</taxon>
        <taxon>Metazoa</taxon>
        <taxon>Chordata</taxon>
        <taxon>Craniata</taxon>
        <taxon>Vertebrata</taxon>
        <taxon>Euteleostomi</taxon>
        <taxon>Actinopterygii</taxon>
        <taxon>Neopterygii</taxon>
        <taxon>Teleostei</taxon>
        <taxon>Neoteleostei</taxon>
        <taxon>Acanthomorphata</taxon>
        <taxon>Zeiogadaria</taxon>
        <taxon>Gadariae</taxon>
        <taxon>Gadiformes</taxon>
        <taxon>Gadoidei</taxon>
        <taxon>Gadidae</taxon>
        <taxon>Gadus</taxon>
    </lineage>
</organism>
<feature type="domain" description="Tudor" evidence="2">
    <location>
        <begin position="526"/>
        <end position="584"/>
    </location>
</feature>
<accession>A0A8C5BQ27</accession>
<sequence>MDLKMFSISEPPTSGSEVVFVVKKVCFKSHFGLVELLVDIGYEVKGVQENKTEEVASDQINPDSKDNPVPECVLTRRQNIMPYQLETCFLANILPFTEKWSEKATIFLKSVLDKQMSGLVEDVLMPDGIILIDIPLIGNFLSRGRMAKKIEAGQFKSLVLSSLDSPTSPSTPCSLSTSLSNGGDVPKQYLYLELQSGFFENVKVTQVTDSMSLFCKLSIFSKEQEKLSKQMQLHYEGMSTLGPARPWASGSPCATRSADGTWQRSQLTQAAVSNTGFVDVLHVDHGETQRIPMSEVRHLHDSFLRIPVFAYHCALDGVDATTRPKDQIDFLKSLMHGSVVAKFECYDAVKNIYDVRLFGDNAACINAYFIEESIVLSDSRHAGKDSLAEDRTTPDTDETENSFIPKVGLTDQFFQCSASPKSANPPANRRTDDEKCVDKKCLPDPSPLRKENANSVMQNGSASDQTPDVEKKNICEQILPVGSCVAVKVTFIESPLMFFCQILENRESLLLLMKDLQSYYDTSRDEKPVVDFCVARHPDNHMWYRGRMMDRKSSMTDVRFIDYGHIVQVPLKDLRSIDPRFMCMKAHALQCCLQTPLHPDNPIAAPWTDGATEEFRKFVDEGDFSKGELKCTIKAMTRNPQGFACSVVDIGTPLQSVCDLLTRLSVSQSVHPPEVITVPLVPTGYSHSTHNLEVGSREEVSITCSVSVNHFYCQLTRNNPSFDRIMEGVQQLLASQSQCTGLPLVVDSACIARYTDNKWYRGHIKKTGTQPQVCFVEFGDVVSLKMSDVLPVPAECSAVRSLPAQAVEVGLFDVPADAPKEINDWFEEHAVGHCFTISVEEIDSSGKLLVVLFDGTLNVNLAIKARTVMAKKRNGSHPQPVPSPSSGAERHALEIPVDHCQMQKLTITEPKMRTAQPNEMCGRNGPQAKVEQSGPSVAYALLDTNKPVQPSVAPSNALKNATLADLPPKLIEQRSSFAVHVSHFKNPSRVFVQLQQDEKDIYAIVDKLNDQDGVFSGPVQFDSLNVSDLISAEFPDDSAWYRAVVGKKLDDGSLAVEFIDFGNEATIPCGKTCYLDKEFLAQPRFAIPCQFGEISNDQEQWDQEAILAFKSDTVENPEKTYSCTFMKETLDIWDIVLVDQGIALSQNLIQQTQPGSNSKQTDCTEGTSRYPKPDVLPNCLYQVFATCIVGPHFFWCQHENPEVLDKVTKLTEEAGRLGGQDPAWVGTLSLGSPCLALFPDDNHWYRAQVIRRTGDAISVLFVDYGNETEVDVSGVKAVPRFLFEAAPQAFLCALEGFDESKGTWEECASDEFYELLVDKALCVTPLSVGDNLYTVIPQYTVRAEIGETVVNKAMENHWKGFGGKDGDISPAQSPPLVSIPVFYENFLWSVPPRPFRCTLATKIHLIIRLILNHAISVFHCISKNCPSLCAVKFCAVCLNICLCISVSSFIVVKGQSY</sequence>
<protein>
    <submittedName>
        <fullName evidence="3">Tudor domain-containing protein 6-like</fullName>
    </submittedName>
</protein>
<evidence type="ECO:0000259" key="2">
    <source>
        <dbReference type="PROSITE" id="PS50304"/>
    </source>
</evidence>
<dbReference type="PANTHER" id="PTHR22948">
    <property type="entry name" value="TUDOR DOMAIN CONTAINING PROTEIN"/>
    <property type="match status" value="1"/>
</dbReference>
<dbReference type="InterPro" id="IPR002999">
    <property type="entry name" value="Tudor"/>
</dbReference>
<dbReference type="Ensembl" id="ENSGMOT00000060568.1">
    <property type="protein sequence ID" value="ENSGMOP00000050449.1"/>
    <property type="gene ID" value="ENSGMOG00000023578.1"/>
</dbReference>
<name>A0A8C5BQ27_GADMO</name>
<feature type="region of interest" description="Disordered" evidence="1">
    <location>
        <begin position="442"/>
        <end position="468"/>
    </location>
</feature>
<dbReference type="Pfam" id="PF00567">
    <property type="entry name" value="TUDOR"/>
    <property type="match status" value="5"/>
</dbReference>